<organism evidence="16 18">
    <name type="scientific">Corynebacterium kutscheri</name>
    <dbReference type="NCBI Taxonomy" id="35755"/>
    <lineage>
        <taxon>Bacteria</taxon>
        <taxon>Bacillati</taxon>
        <taxon>Actinomycetota</taxon>
        <taxon>Actinomycetes</taxon>
        <taxon>Mycobacteriales</taxon>
        <taxon>Corynebacteriaceae</taxon>
        <taxon>Corynebacterium</taxon>
    </lineage>
</organism>
<evidence type="ECO:0000259" key="13">
    <source>
        <dbReference type="Pfam" id="PF04039"/>
    </source>
</evidence>
<dbReference type="Pfam" id="PF20501">
    <property type="entry name" value="MbhE"/>
    <property type="match status" value="1"/>
</dbReference>
<keyword evidence="18" id="KW-1185">Reference proteome</keyword>
<feature type="transmembrane region" description="Helical" evidence="10">
    <location>
        <begin position="282"/>
        <end position="302"/>
    </location>
</feature>
<feature type="transmembrane region" description="Helical" evidence="10">
    <location>
        <begin position="145"/>
        <end position="164"/>
    </location>
</feature>
<evidence type="ECO:0000256" key="5">
    <source>
        <dbReference type="ARBA" id="ARBA00022692"/>
    </source>
</evidence>
<dbReference type="Pfam" id="PF00662">
    <property type="entry name" value="Proton_antipo_N"/>
    <property type="match status" value="1"/>
</dbReference>
<feature type="domain" description="NADH:quinone oxidoreductase/Mrp antiporter transmembrane" evidence="11">
    <location>
        <begin position="139"/>
        <end position="415"/>
    </location>
</feature>
<dbReference type="Pfam" id="PF04039">
    <property type="entry name" value="MnhB"/>
    <property type="match status" value="1"/>
</dbReference>
<dbReference type="Proteomes" id="UP000033457">
    <property type="component" value="Chromosome"/>
</dbReference>
<feature type="transmembrane region" description="Helical" evidence="10">
    <location>
        <begin position="92"/>
        <end position="113"/>
    </location>
</feature>
<sequence length="999" mass="107052">MKNFNRCEDSVTLLYVIVLAVLALASAPLLVRICDRLAGWLLAAIFLITAGVLFRDLPPDGTALTYRVTWIPDVLGAGVDINFALRADALSIFFALLALCIGAVVFVYSAAYLPKKHGTTSFYTLMTAFMASILLLVFADDAFVLFIAWELVSLASFMLIARSGGKGGEQGSQRTLILTFIGGLSLLVALAVASAHAGTTSISGILAADFWAQQPTLTATLAVLIAVAAFTKSAQLPFHFWLPEAMAAATPVSAFLHAAAVVKAGIYVLLRFSAVFHDVRTWNLLLIVIGMFTAVMAAFFAIQKTDLKKLTAYSTVSHLGWIVATIGVGTPVALAAALTHTLAHALFKSSLFMLIGVVDHQTGTREVTRLGSSWRQLPFTFASVVIAAASMAAVPPLFGFISKESLLEAFTEAPLSSAGVVLLLLSAGIGALFTFTYSARIVFDGFIDGERDMSEVKEAKLRLWLPAALPGMMSVPIVAFLSLFDDPINAAVSTISTNPHSHLGLWHGLSVPFMISVAVLVLGTLGVVVRHRIWAALSGKKLAPISGNTALRNINQGLSSIGAYLGKMADSVAPTRHLAAMFLLLIIFGCFYLVPGLIHGGIDSVALSPRLATDRWTDLVPLAIITIATIGVVRTRRRLTAVVYIGAVGVGVTLQVLLLGAPDVALTQFMVEALVVVIMMMVVRQQPKNFHRPRRSQHALGIALGVGVGVFTFLAVWVLLSRHQRSELALWYLQQAPEISGGDNVVNTILVEFRGFDTLGELSVLGMAAIAIAAVITSMPRYPFAPGTHPAPFDQATLNSIPLRTLLKFLTPILIMLSVMIFWRGHNSPGGGFIAALVAAAAMMLSYCSQPRDKQIFPVRLPIYLTGVGILTAVSAGLLGLLHGSFMYAIHGHWAGQHWTTSMIFDVGVYLAVLGMVSMAINALGGYLRPGMDYADLNYNRQDSPLASLPKVGHLDDFSNPRGSCSEYTDQKLRNKARKASAMLIDDSNQHITESGKEK</sequence>
<dbReference type="InterPro" id="IPR046806">
    <property type="entry name" value="MrpA_C/MbhE"/>
</dbReference>
<dbReference type="InterPro" id="IPR001750">
    <property type="entry name" value="ND/Mrp_TM"/>
</dbReference>
<feature type="transmembrane region" description="Helical" evidence="10">
    <location>
        <begin position="246"/>
        <end position="270"/>
    </location>
</feature>
<gene>
    <name evidence="17" type="primary">mrpA_1</name>
    <name evidence="17" type="ORF">NCTC949_00521</name>
    <name evidence="16" type="ORF">UL82_00845</name>
</gene>
<dbReference type="EMBL" id="CP011312">
    <property type="protein sequence ID" value="AKE40403.1"/>
    <property type="molecule type" value="Genomic_DNA"/>
</dbReference>
<evidence type="ECO:0000256" key="7">
    <source>
        <dbReference type="ARBA" id="ARBA00023065"/>
    </source>
</evidence>
<dbReference type="STRING" id="35755.UL82_00845"/>
<dbReference type="InterPro" id="IPR007182">
    <property type="entry name" value="MnhB"/>
</dbReference>
<feature type="transmembrane region" description="Helical" evidence="10">
    <location>
        <begin position="861"/>
        <end position="883"/>
    </location>
</feature>
<dbReference type="PRINTS" id="PR01434">
    <property type="entry name" value="NADHDHGNASE5"/>
</dbReference>
<feature type="transmembrane region" description="Helical" evidence="10">
    <location>
        <begin position="421"/>
        <end position="443"/>
    </location>
</feature>
<evidence type="ECO:0000259" key="11">
    <source>
        <dbReference type="Pfam" id="PF00361"/>
    </source>
</evidence>
<evidence type="ECO:0000313" key="16">
    <source>
        <dbReference type="EMBL" id="AKE40403.1"/>
    </source>
</evidence>
<evidence type="ECO:0000256" key="3">
    <source>
        <dbReference type="ARBA" id="ARBA00022449"/>
    </source>
</evidence>
<dbReference type="GO" id="GO:0006811">
    <property type="term" value="P:monoatomic ion transport"/>
    <property type="evidence" value="ECO:0007669"/>
    <property type="project" value="UniProtKB-KW"/>
</dbReference>
<keyword evidence="8 10" id="KW-0472">Membrane</keyword>
<feature type="transmembrane region" description="Helical" evidence="10">
    <location>
        <begin position="829"/>
        <end position="849"/>
    </location>
</feature>
<feature type="transmembrane region" description="Helical" evidence="10">
    <location>
        <begin position="805"/>
        <end position="823"/>
    </location>
</feature>
<evidence type="ECO:0000313" key="19">
    <source>
        <dbReference type="Proteomes" id="UP000271380"/>
    </source>
</evidence>
<feature type="transmembrane region" description="Helical" evidence="10">
    <location>
        <begin position="176"/>
        <end position="197"/>
    </location>
</feature>
<name>A0A0F6R0G7_9CORY</name>
<feature type="transmembrane region" description="Helical" evidence="10">
    <location>
        <begin position="641"/>
        <end position="659"/>
    </location>
</feature>
<dbReference type="PANTHER" id="PTHR43373:SF1">
    <property type="entry name" value="NA(+)_H(+) ANTIPORTER SUBUNIT A"/>
    <property type="match status" value="1"/>
</dbReference>
<feature type="transmembrane region" description="Helical" evidence="10">
    <location>
        <begin position="762"/>
        <end position="784"/>
    </location>
</feature>
<feature type="transmembrane region" description="Helical" evidence="10">
    <location>
        <begin position="314"/>
        <end position="336"/>
    </location>
</feature>
<evidence type="ECO:0000256" key="8">
    <source>
        <dbReference type="ARBA" id="ARBA00023136"/>
    </source>
</evidence>
<feature type="transmembrane region" description="Helical" evidence="10">
    <location>
        <begin position="342"/>
        <end position="358"/>
    </location>
</feature>
<feature type="domain" description="NADH-Ubiquinone oxidoreductase (complex I) chain 5 N-terminal" evidence="12">
    <location>
        <begin position="78"/>
        <end position="123"/>
    </location>
</feature>
<evidence type="ECO:0000256" key="2">
    <source>
        <dbReference type="ARBA" id="ARBA00022448"/>
    </source>
</evidence>
<evidence type="ECO:0000256" key="4">
    <source>
        <dbReference type="ARBA" id="ARBA00022475"/>
    </source>
</evidence>
<feature type="transmembrane region" description="Helical" evidence="10">
    <location>
        <begin position="463"/>
        <end position="484"/>
    </location>
</feature>
<dbReference type="AlphaFoldDB" id="A0A0F6R0G7"/>
<dbReference type="Pfam" id="PF13244">
    <property type="entry name" value="MbhD"/>
    <property type="match status" value="1"/>
</dbReference>
<dbReference type="Gene3D" id="1.20.120.1200">
    <property type="entry name" value="NADH-ubiquinone/plastoquinone oxidoreductase chain 6, subunit NuoJ"/>
    <property type="match status" value="1"/>
</dbReference>
<feature type="transmembrane region" description="Helical" evidence="10">
    <location>
        <begin position="504"/>
        <end position="529"/>
    </location>
</feature>
<evidence type="ECO:0000256" key="10">
    <source>
        <dbReference type="SAM" id="Phobius"/>
    </source>
</evidence>
<feature type="transmembrane region" description="Helical" evidence="10">
    <location>
        <begin position="578"/>
        <end position="598"/>
    </location>
</feature>
<feature type="transmembrane region" description="Helical" evidence="10">
    <location>
        <begin position="903"/>
        <end position="924"/>
    </location>
</feature>
<keyword evidence="4" id="KW-1003">Cell membrane</keyword>
<feature type="transmembrane region" description="Helical" evidence="10">
    <location>
        <begin position="120"/>
        <end position="139"/>
    </location>
</feature>
<reference evidence="17 19" key="2">
    <citation type="submission" date="2018-12" db="EMBL/GenBank/DDBJ databases">
        <authorList>
            <consortium name="Pathogen Informatics"/>
        </authorList>
    </citation>
    <scope>NUCLEOTIDE SEQUENCE [LARGE SCALE GENOMIC DNA]</scope>
    <source>
        <strain evidence="17 19">NCTC949</strain>
    </source>
</reference>
<comment type="subcellular location">
    <subcellularLocation>
        <location evidence="1">Cell membrane</location>
        <topology evidence="1">Multi-pass membrane protein</topology>
    </subcellularLocation>
    <subcellularLocation>
        <location evidence="9">Membrane</location>
        <topology evidence="9">Multi-pass membrane protein</topology>
    </subcellularLocation>
</comment>
<evidence type="ECO:0000259" key="14">
    <source>
        <dbReference type="Pfam" id="PF13244"/>
    </source>
</evidence>
<evidence type="ECO:0000256" key="9">
    <source>
        <dbReference type="RuleBase" id="RU000320"/>
    </source>
</evidence>
<dbReference type="InterPro" id="IPR050616">
    <property type="entry name" value="CPA3_Na-H_Antiporter_A"/>
</dbReference>
<feature type="transmembrane region" description="Helical" evidence="10">
    <location>
        <begin position="217"/>
        <end position="234"/>
    </location>
</feature>
<dbReference type="KEGG" id="cku:UL82_00845"/>
<keyword evidence="7" id="KW-0406">Ion transport</keyword>
<dbReference type="InterPro" id="IPR025383">
    <property type="entry name" value="MrpA_C/MbhD"/>
</dbReference>
<dbReference type="InterPro" id="IPR001516">
    <property type="entry name" value="Proton_antipo_N"/>
</dbReference>
<dbReference type="EMBL" id="LR134377">
    <property type="protein sequence ID" value="VEH05273.1"/>
    <property type="molecule type" value="Genomic_DNA"/>
</dbReference>
<dbReference type="InterPro" id="IPR042106">
    <property type="entry name" value="Nuo/plastoQ_OxRdtase_6_NuoJ"/>
</dbReference>
<evidence type="ECO:0000259" key="12">
    <source>
        <dbReference type="Pfam" id="PF00662"/>
    </source>
</evidence>
<feature type="transmembrane region" description="Helical" evidence="10">
    <location>
        <begin position="618"/>
        <end position="634"/>
    </location>
</feature>
<keyword evidence="3" id="KW-0050">Antiport</keyword>
<dbReference type="PANTHER" id="PTHR43373">
    <property type="entry name" value="NA(+)/H(+) ANTIPORTER SUBUNIT"/>
    <property type="match status" value="1"/>
</dbReference>
<proteinExistence type="predicted"/>
<feature type="transmembrane region" description="Helical" evidence="10">
    <location>
        <begin position="37"/>
        <end position="54"/>
    </location>
</feature>
<keyword evidence="2" id="KW-0813">Transport</keyword>
<dbReference type="Pfam" id="PF00361">
    <property type="entry name" value="Proton_antipo_M"/>
    <property type="match status" value="1"/>
</dbReference>
<keyword evidence="6 10" id="KW-1133">Transmembrane helix</keyword>
<dbReference type="NCBIfam" id="NF009290">
    <property type="entry name" value="PRK12650.1"/>
    <property type="match status" value="1"/>
</dbReference>
<protein>
    <submittedName>
        <fullName evidence="16">NADH:ubiquinone oxidoreductase subunit 5 (Chain L)/multisubunit Na+/H+ antiporter, MnhA subunit</fullName>
    </submittedName>
    <submittedName>
        <fullName evidence="17">Na(+)/H(+) antiporter subunit A</fullName>
    </submittedName>
</protein>
<feature type="domain" description="MrpA C-terminal/MbhE" evidence="15">
    <location>
        <begin position="697"/>
        <end position="776"/>
    </location>
</feature>
<accession>A0A0F6R0G7</accession>
<feature type="transmembrane region" description="Helical" evidence="10">
    <location>
        <begin position="379"/>
        <end position="401"/>
    </location>
</feature>
<dbReference type="GO" id="GO:0005886">
    <property type="term" value="C:plasma membrane"/>
    <property type="evidence" value="ECO:0007669"/>
    <property type="project" value="UniProtKB-SubCell"/>
</dbReference>
<reference evidence="16 18" key="1">
    <citation type="journal article" date="2015" name="Genome Announc.">
        <title>Complete Genome Sequence of Corynebacterium kutscheri DSM 20755, a Corynebacterial Type Strain with Remarkably Low G+C Content of Chromosomal DNA.</title>
        <authorList>
            <person name="Ruckert C."/>
            <person name="Albersmeier A."/>
            <person name="Winkler A."/>
            <person name="Tauch A."/>
        </authorList>
    </citation>
    <scope>NUCLEOTIDE SEQUENCE [LARGE SCALE GENOMIC DNA]</scope>
    <source>
        <strain evidence="16 18">DSM 20755</strain>
    </source>
</reference>
<feature type="domain" description="Na+/H+ antiporter MnhB subunit-related protein" evidence="13">
    <location>
        <begin position="803"/>
        <end position="918"/>
    </location>
</feature>
<dbReference type="Proteomes" id="UP000271380">
    <property type="component" value="Chromosome"/>
</dbReference>
<evidence type="ECO:0000259" key="15">
    <source>
        <dbReference type="Pfam" id="PF20501"/>
    </source>
</evidence>
<evidence type="ECO:0000313" key="18">
    <source>
        <dbReference type="Proteomes" id="UP000033457"/>
    </source>
</evidence>
<keyword evidence="16" id="KW-0830">Ubiquinone</keyword>
<feature type="transmembrane region" description="Helical" evidence="10">
    <location>
        <begin position="699"/>
        <end position="720"/>
    </location>
</feature>
<dbReference type="HOGENOM" id="CLU_007100_2_0_11"/>
<feature type="transmembrane region" description="Helical" evidence="10">
    <location>
        <begin position="665"/>
        <end position="683"/>
    </location>
</feature>
<evidence type="ECO:0000256" key="6">
    <source>
        <dbReference type="ARBA" id="ARBA00022989"/>
    </source>
</evidence>
<keyword evidence="5 9" id="KW-0812">Transmembrane</keyword>
<feature type="domain" description="MrpA C-terminal/MbhD" evidence="14">
    <location>
        <begin position="624"/>
        <end position="688"/>
    </location>
</feature>
<feature type="transmembrane region" description="Helical" evidence="10">
    <location>
        <begin position="12"/>
        <end position="30"/>
    </location>
</feature>
<evidence type="ECO:0000313" key="17">
    <source>
        <dbReference type="EMBL" id="VEH05273.1"/>
    </source>
</evidence>
<dbReference type="GO" id="GO:0015297">
    <property type="term" value="F:antiporter activity"/>
    <property type="evidence" value="ECO:0007669"/>
    <property type="project" value="UniProtKB-KW"/>
</dbReference>
<evidence type="ECO:0000256" key="1">
    <source>
        <dbReference type="ARBA" id="ARBA00004651"/>
    </source>
</evidence>